<reference evidence="1 2" key="1">
    <citation type="journal article" date="2019" name="Sci. Rep.">
        <title>Orb-weaving spider Araneus ventricosus genome elucidates the spidroin gene catalogue.</title>
        <authorList>
            <person name="Kono N."/>
            <person name="Nakamura H."/>
            <person name="Ohtoshi R."/>
            <person name="Moran D.A.P."/>
            <person name="Shinohara A."/>
            <person name="Yoshida Y."/>
            <person name="Fujiwara M."/>
            <person name="Mori M."/>
            <person name="Tomita M."/>
            <person name="Arakawa K."/>
        </authorList>
    </citation>
    <scope>NUCLEOTIDE SEQUENCE [LARGE SCALE GENOMIC DNA]</scope>
</reference>
<accession>A0A4Y2V9K3</accession>
<sequence>MAPKCRKKNVISGNIGSLSTNHQLETAEAKVVFQWCVDQGLITSGYECPKCKQQMVLTRRSNISDGFNWACRVPGQNGHHIKRIIRSGSWFECNPSIPYVLVCGNEN</sequence>
<name>A0A4Y2V9K3_ARAVE</name>
<comment type="caution">
    <text evidence="1">The sequence shown here is derived from an EMBL/GenBank/DDBJ whole genome shotgun (WGS) entry which is preliminary data.</text>
</comment>
<proteinExistence type="predicted"/>
<protein>
    <submittedName>
        <fullName evidence="1">Uncharacterized protein</fullName>
    </submittedName>
</protein>
<evidence type="ECO:0000313" key="2">
    <source>
        <dbReference type="Proteomes" id="UP000499080"/>
    </source>
</evidence>
<dbReference type="Proteomes" id="UP000499080">
    <property type="component" value="Unassembled WGS sequence"/>
</dbReference>
<dbReference type="EMBL" id="BGPR01044479">
    <property type="protein sequence ID" value="GBO21261.1"/>
    <property type="molecule type" value="Genomic_DNA"/>
</dbReference>
<gene>
    <name evidence="1" type="ORF">AVEN_258563_1</name>
</gene>
<keyword evidence="2" id="KW-1185">Reference proteome</keyword>
<evidence type="ECO:0000313" key="1">
    <source>
        <dbReference type="EMBL" id="GBO21261.1"/>
    </source>
</evidence>
<dbReference type="AlphaFoldDB" id="A0A4Y2V9K3"/>
<organism evidence="1 2">
    <name type="scientific">Araneus ventricosus</name>
    <name type="common">Orbweaver spider</name>
    <name type="synonym">Epeira ventricosa</name>
    <dbReference type="NCBI Taxonomy" id="182803"/>
    <lineage>
        <taxon>Eukaryota</taxon>
        <taxon>Metazoa</taxon>
        <taxon>Ecdysozoa</taxon>
        <taxon>Arthropoda</taxon>
        <taxon>Chelicerata</taxon>
        <taxon>Arachnida</taxon>
        <taxon>Araneae</taxon>
        <taxon>Araneomorphae</taxon>
        <taxon>Entelegynae</taxon>
        <taxon>Araneoidea</taxon>
        <taxon>Araneidae</taxon>
        <taxon>Araneus</taxon>
    </lineage>
</organism>